<dbReference type="InterPro" id="IPR029068">
    <property type="entry name" value="Glyas_Bleomycin-R_OHBP_Dase"/>
</dbReference>
<reference evidence="2 3" key="1">
    <citation type="submission" date="2017-01" db="EMBL/GenBank/DDBJ databases">
        <authorList>
            <person name="Mah S.A."/>
            <person name="Swanson W.J."/>
            <person name="Moy G.W."/>
            <person name="Vacquier V.D."/>
        </authorList>
    </citation>
    <scope>NUCLEOTIDE SEQUENCE [LARGE SCALE GENOMIC DNA]</scope>
    <source>
        <strain evidence="2 3">CPCC 203464</strain>
    </source>
</reference>
<evidence type="ECO:0000313" key="2">
    <source>
        <dbReference type="EMBL" id="SIR89581.1"/>
    </source>
</evidence>
<organism evidence="2 3">
    <name type="scientific">Williamsia sterculiae</name>
    <dbReference type="NCBI Taxonomy" id="1344003"/>
    <lineage>
        <taxon>Bacteria</taxon>
        <taxon>Bacillati</taxon>
        <taxon>Actinomycetota</taxon>
        <taxon>Actinomycetes</taxon>
        <taxon>Mycobacteriales</taxon>
        <taxon>Nocardiaceae</taxon>
        <taxon>Williamsia</taxon>
    </lineage>
</organism>
<dbReference type="PROSITE" id="PS51819">
    <property type="entry name" value="VOC"/>
    <property type="match status" value="1"/>
</dbReference>
<dbReference type="AlphaFoldDB" id="A0A1N7ENB3"/>
<gene>
    <name evidence="2" type="ORF">SAMN05445060_1493</name>
</gene>
<protein>
    <submittedName>
        <fullName evidence="2">Uncharacterized conserved protein PhnB, glyoxalase superfamily</fullName>
    </submittedName>
</protein>
<sequence length="128" mass="14744">MCHVTVASTWEIFPDDLGPAIDFYTRVLGFDIIRDCRADPDPYAALRRGDAVIGLSPRSLTGDRRHRRPPVGVELGIEVDDLDAAYARVRTEGWRVEEPITQRPWGVRDFRILDPDAYYLCIREHEYL</sequence>
<accession>A0A1N7ENB3</accession>
<dbReference type="SUPFAM" id="SSF54593">
    <property type="entry name" value="Glyoxalase/Bleomycin resistance protein/Dihydroxybiphenyl dioxygenase"/>
    <property type="match status" value="1"/>
</dbReference>
<evidence type="ECO:0000259" key="1">
    <source>
        <dbReference type="PROSITE" id="PS51819"/>
    </source>
</evidence>
<dbReference type="InterPro" id="IPR004360">
    <property type="entry name" value="Glyas_Fos-R_dOase_dom"/>
</dbReference>
<dbReference type="Proteomes" id="UP000186218">
    <property type="component" value="Unassembled WGS sequence"/>
</dbReference>
<dbReference type="Gene3D" id="3.10.180.10">
    <property type="entry name" value="2,3-Dihydroxybiphenyl 1,2-Dioxygenase, domain 1"/>
    <property type="match status" value="1"/>
</dbReference>
<dbReference type="Pfam" id="PF00903">
    <property type="entry name" value="Glyoxalase"/>
    <property type="match status" value="1"/>
</dbReference>
<name>A0A1N7ENB3_9NOCA</name>
<proteinExistence type="predicted"/>
<evidence type="ECO:0000313" key="3">
    <source>
        <dbReference type="Proteomes" id="UP000186218"/>
    </source>
</evidence>
<keyword evidence="3" id="KW-1185">Reference proteome</keyword>
<dbReference type="EMBL" id="FTNT01000003">
    <property type="protein sequence ID" value="SIR89581.1"/>
    <property type="molecule type" value="Genomic_DNA"/>
</dbReference>
<dbReference type="STRING" id="1344003.SAMN05445060_1493"/>
<dbReference type="InterPro" id="IPR037523">
    <property type="entry name" value="VOC_core"/>
</dbReference>
<feature type="domain" description="VOC" evidence="1">
    <location>
        <begin position="1"/>
        <end position="125"/>
    </location>
</feature>